<evidence type="ECO:0000313" key="6">
    <source>
        <dbReference type="Proteomes" id="UP000215545"/>
    </source>
</evidence>
<protein>
    <submittedName>
        <fullName evidence="3">Oxidoreductase</fullName>
    </submittedName>
    <submittedName>
        <fullName evidence="4">Predicted dehydrogenase</fullName>
    </submittedName>
</protein>
<dbReference type="Gene3D" id="3.30.360.10">
    <property type="entry name" value="Dihydrodipicolinate Reductase, domain 2"/>
    <property type="match status" value="1"/>
</dbReference>
<dbReference type="EMBL" id="MWSK01000017">
    <property type="protein sequence ID" value="OXS73132.1"/>
    <property type="molecule type" value="Genomic_DNA"/>
</dbReference>
<evidence type="ECO:0000259" key="1">
    <source>
        <dbReference type="Pfam" id="PF01408"/>
    </source>
</evidence>
<dbReference type="Pfam" id="PF22725">
    <property type="entry name" value="GFO_IDH_MocA_C3"/>
    <property type="match status" value="1"/>
</dbReference>
<sequence length="324" mass="35596">MNIGMIGTGGFSKKHADIFTAMEDVKLQAVCGTSREKAAAFAAQYGGGSAYDQVADMLEQEKLDAVYICVPPFAHGDTEQQLIERGIPFFIEKPLAVHLNVPNDILHSLRKNNVITSVGYHFRYRDTVASLKKELENHTVGMVTGGWMGSMPLVPWWRNRDTSGGQFVEQTTHLIDLVRFTLGEVDEVFAMEANRVMAGQHENVTVADVGAAVLKMKSGVIVQLSNTCLLPEGVSEVGIRYFHSGGMIHVDMNSLTICGPSEERKETEAANPYVRENEAFLHAARTGDTSRILSSYEDAWRTQEITDAIMKSAESKKAIQLGGN</sequence>
<dbReference type="InterPro" id="IPR036291">
    <property type="entry name" value="NAD(P)-bd_dom_sf"/>
</dbReference>
<dbReference type="AlphaFoldDB" id="A0A1N7CXS3"/>
<evidence type="ECO:0000259" key="2">
    <source>
        <dbReference type="Pfam" id="PF22725"/>
    </source>
</evidence>
<dbReference type="PANTHER" id="PTHR43249">
    <property type="entry name" value="UDP-N-ACETYL-2-AMINO-2-DEOXY-D-GLUCURONATE OXIDASE"/>
    <property type="match status" value="1"/>
</dbReference>
<dbReference type="RefSeq" id="WP_045852035.1">
    <property type="nucleotide sequence ID" value="NZ_FTLX01000017.1"/>
</dbReference>
<proteinExistence type="predicted"/>
<dbReference type="OrthoDB" id="9815825at2"/>
<dbReference type="Proteomes" id="UP000215545">
    <property type="component" value="Unassembled WGS sequence"/>
</dbReference>
<keyword evidence="6" id="KW-1185">Reference proteome</keyword>
<reference evidence="6" key="2">
    <citation type="submission" date="2017-03" db="EMBL/GenBank/DDBJ databases">
        <title>Bacillus sp. V-88(T) DSM27956, whole genome shotgun sequencing project.</title>
        <authorList>
            <person name="Dastager S.G."/>
            <person name="Neurgaonkar P.S."/>
            <person name="Dharne M.S."/>
        </authorList>
    </citation>
    <scope>NUCLEOTIDE SEQUENCE [LARGE SCALE GENOMIC DNA]</scope>
    <source>
        <strain evidence="6">DSM 25145</strain>
    </source>
</reference>
<feature type="domain" description="GFO/IDH/MocA-like oxidoreductase" evidence="2">
    <location>
        <begin position="147"/>
        <end position="233"/>
    </location>
</feature>
<dbReference type="EMBL" id="FTLX01000017">
    <property type="protein sequence ID" value="SIR68264.1"/>
    <property type="molecule type" value="Genomic_DNA"/>
</dbReference>
<name>A0A1N7CXS3_9BACI</name>
<dbReference type="Proteomes" id="UP000186385">
    <property type="component" value="Unassembled WGS sequence"/>
</dbReference>
<dbReference type="SUPFAM" id="SSF51735">
    <property type="entry name" value="NAD(P)-binding Rossmann-fold domains"/>
    <property type="match status" value="1"/>
</dbReference>
<dbReference type="PANTHER" id="PTHR43249:SF1">
    <property type="entry name" value="D-GLUCOSIDE 3-DEHYDROGENASE"/>
    <property type="match status" value="1"/>
</dbReference>
<dbReference type="SUPFAM" id="SSF55347">
    <property type="entry name" value="Glyceraldehyde-3-phosphate dehydrogenase-like, C-terminal domain"/>
    <property type="match status" value="1"/>
</dbReference>
<organism evidence="4 5">
    <name type="scientific">Domibacillus enclensis</name>
    <dbReference type="NCBI Taxonomy" id="1017273"/>
    <lineage>
        <taxon>Bacteria</taxon>
        <taxon>Bacillati</taxon>
        <taxon>Bacillota</taxon>
        <taxon>Bacilli</taxon>
        <taxon>Bacillales</taxon>
        <taxon>Bacillaceae</taxon>
        <taxon>Domibacillus</taxon>
    </lineage>
</organism>
<feature type="domain" description="Gfo/Idh/MocA-like oxidoreductase N-terminal" evidence="1">
    <location>
        <begin position="1"/>
        <end position="120"/>
    </location>
</feature>
<dbReference type="InterPro" id="IPR000683">
    <property type="entry name" value="Gfo/Idh/MocA-like_OxRdtase_N"/>
</dbReference>
<gene>
    <name evidence="3" type="ORF">B1B05_18785</name>
    <name evidence="4" type="ORF">SAMN05443094_11720</name>
</gene>
<dbReference type="InterPro" id="IPR055170">
    <property type="entry name" value="GFO_IDH_MocA-like_dom"/>
</dbReference>
<dbReference type="STRING" id="1017273.SAMN05443094_11720"/>
<dbReference type="GO" id="GO:0000166">
    <property type="term" value="F:nucleotide binding"/>
    <property type="evidence" value="ECO:0007669"/>
    <property type="project" value="InterPro"/>
</dbReference>
<evidence type="ECO:0000313" key="4">
    <source>
        <dbReference type="EMBL" id="SIR68264.1"/>
    </source>
</evidence>
<reference evidence="4 5" key="1">
    <citation type="submission" date="2017-01" db="EMBL/GenBank/DDBJ databases">
        <authorList>
            <person name="Mah S.A."/>
            <person name="Swanson W.J."/>
            <person name="Moy G.W."/>
            <person name="Vacquier V.D."/>
        </authorList>
    </citation>
    <scope>NUCLEOTIDE SEQUENCE [LARGE SCALE GENOMIC DNA]</scope>
    <source>
        <strain evidence="4 5">NIO-1016</strain>
    </source>
</reference>
<evidence type="ECO:0000313" key="3">
    <source>
        <dbReference type="EMBL" id="OXS73132.1"/>
    </source>
</evidence>
<reference evidence="3" key="3">
    <citation type="submission" date="2017-03" db="EMBL/GenBank/DDBJ databases">
        <authorList>
            <person name="Dastager S.G."/>
            <person name="Neurgaonkar P.S."/>
            <person name="Dharne M.S."/>
        </authorList>
    </citation>
    <scope>NUCLEOTIDE SEQUENCE</scope>
    <source>
        <strain evidence="3">DSM 25145</strain>
    </source>
</reference>
<dbReference type="Pfam" id="PF01408">
    <property type="entry name" value="GFO_IDH_MocA"/>
    <property type="match status" value="1"/>
</dbReference>
<dbReference type="Gene3D" id="3.40.50.720">
    <property type="entry name" value="NAD(P)-binding Rossmann-like Domain"/>
    <property type="match status" value="1"/>
</dbReference>
<dbReference type="InterPro" id="IPR052515">
    <property type="entry name" value="Gfo/Idh/MocA_Oxidoreductase"/>
</dbReference>
<evidence type="ECO:0000313" key="5">
    <source>
        <dbReference type="Proteomes" id="UP000186385"/>
    </source>
</evidence>
<accession>A0A1N7CXS3</accession>